<keyword evidence="1" id="KW-0812">Transmembrane</keyword>
<keyword evidence="1" id="KW-0472">Membrane</keyword>
<comment type="caution">
    <text evidence="2">The sequence shown here is derived from an EMBL/GenBank/DDBJ whole genome shotgun (WGS) entry which is preliminary data.</text>
</comment>
<organism evidence="2 3">
    <name type="scientific">Candidatus Woesebacteria bacterium RIFCSPHIGHO2_01_FULL_38_9</name>
    <dbReference type="NCBI Taxonomy" id="1802492"/>
    <lineage>
        <taxon>Bacteria</taxon>
        <taxon>Candidatus Woeseibacteriota</taxon>
    </lineage>
</organism>
<feature type="transmembrane region" description="Helical" evidence="1">
    <location>
        <begin position="6"/>
        <end position="23"/>
    </location>
</feature>
<dbReference type="InterPro" id="IPR038695">
    <property type="entry name" value="Saro_0823-like_sf"/>
</dbReference>
<evidence type="ECO:0000256" key="1">
    <source>
        <dbReference type="SAM" id="Phobius"/>
    </source>
</evidence>
<name>A0A1F7Y225_9BACT</name>
<gene>
    <name evidence="2" type="ORF">A2714_02770</name>
</gene>
<dbReference type="Pfam" id="PF02643">
    <property type="entry name" value="DUF192"/>
    <property type="match status" value="1"/>
</dbReference>
<dbReference type="InterPro" id="IPR003795">
    <property type="entry name" value="DUF192"/>
</dbReference>
<sequence>MSFLKKTVIVIIVVLILTSLFLYRRGTSSQKITINDTTIFVELAKSPQEKQKGLSGTRALPEDHGMLFVFEDNSIPSFWMKDMLISLDLIWITDTKIVQIDAKVNPPLTGSPDSQLILYSPPVPIDYVLEVNAGFAEKHGIKMGDIVDSTGIK</sequence>
<proteinExistence type="predicted"/>
<dbReference type="Proteomes" id="UP000178419">
    <property type="component" value="Unassembled WGS sequence"/>
</dbReference>
<keyword evidence="1" id="KW-1133">Transmembrane helix</keyword>
<evidence type="ECO:0008006" key="4">
    <source>
        <dbReference type="Google" id="ProtNLM"/>
    </source>
</evidence>
<dbReference type="PANTHER" id="PTHR37953">
    <property type="entry name" value="UPF0127 PROTEIN MJ1496"/>
    <property type="match status" value="1"/>
</dbReference>
<evidence type="ECO:0000313" key="2">
    <source>
        <dbReference type="EMBL" id="OGM20595.1"/>
    </source>
</evidence>
<reference evidence="2 3" key="1">
    <citation type="journal article" date="2016" name="Nat. Commun.">
        <title>Thousands of microbial genomes shed light on interconnected biogeochemical processes in an aquifer system.</title>
        <authorList>
            <person name="Anantharaman K."/>
            <person name="Brown C.T."/>
            <person name="Hug L.A."/>
            <person name="Sharon I."/>
            <person name="Castelle C.J."/>
            <person name="Probst A.J."/>
            <person name="Thomas B.C."/>
            <person name="Singh A."/>
            <person name="Wilkins M.J."/>
            <person name="Karaoz U."/>
            <person name="Brodie E.L."/>
            <person name="Williams K.H."/>
            <person name="Hubbard S.S."/>
            <person name="Banfield J.F."/>
        </authorList>
    </citation>
    <scope>NUCLEOTIDE SEQUENCE [LARGE SCALE GENOMIC DNA]</scope>
</reference>
<evidence type="ECO:0000313" key="3">
    <source>
        <dbReference type="Proteomes" id="UP000178419"/>
    </source>
</evidence>
<dbReference type="AlphaFoldDB" id="A0A1F7Y225"/>
<accession>A0A1F7Y225</accession>
<dbReference type="Gene3D" id="2.60.120.1140">
    <property type="entry name" value="Protein of unknown function DUF192"/>
    <property type="match status" value="1"/>
</dbReference>
<dbReference type="PANTHER" id="PTHR37953:SF1">
    <property type="entry name" value="UPF0127 PROTEIN MJ1496"/>
    <property type="match status" value="1"/>
</dbReference>
<protein>
    <recommendedName>
        <fullName evidence="4">DUF192 domain-containing protein</fullName>
    </recommendedName>
</protein>
<dbReference type="EMBL" id="MGGE01000038">
    <property type="protein sequence ID" value="OGM20595.1"/>
    <property type="molecule type" value="Genomic_DNA"/>
</dbReference>